<evidence type="ECO:0000313" key="2">
    <source>
        <dbReference type="Proteomes" id="UP000193411"/>
    </source>
</evidence>
<protein>
    <submittedName>
        <fullName evidence="1">Uncharacterized protein</fullName>
    </submittedName>
</protein>
<comment type="caution">
    <text evidence="1">The sequence shown here is derived from an EMBL/GenBank/DDBJ whole genome shotgun (WGS) entry which is preliminary data.</text>
</comment>
<dbReference type="EMBL" id="MCFL01000086">
    <property type="protein sequence ID" value="ORZ30376.1"/>
    <property type="molecule type" value="Genomic_DNA"/>
</dbReference>
<keyword evidence="2" id="KW-1185">Reference proteome</keyword>
<reference evidence="1 2" key="1">
    <citation type="submission" date="2016-07" db="EMBL/GenBank/DDBJ databases">
        <title>Pervasive Adenine N6-methylation of Active Genes in Fungi.</title>
        <authorList>
            <consortium name="DOE Joint Genome Institute"/>
            <person name="Mondo S.J."/>
            <person name="Dannebaum R.O."/>
            <person name="Kuo R.C."/>
            <person name="Labutti K."/>
            <person name="Haridas S."/>
            <person name="Kuo A."/>
            <person name="Salamov A."/>
            <person name="Ahrendt S.R."/>
            <person name="Lipzen A."/>
            <person name="Sullivan W."/>
            <person name="Andreopoulos W.B."/>
            <person name="Clum A."/>
            <person name="Lindquist E."/>
            <person name="Daum C."/>
            <person name="Ramamoorthy G.K."/>
            <person name="Gryganskyi A."/>
            <person name="Culley D."/>
            <person name="Magnuson J.K."/>
            <person name="James T.Y."/>
            <person name="O'Malley M.A."/>
            <person name="Stajich J.E."/>
            <person name="Spatafora J.W."/>
            <person name="Visel A."/>
            <person name="Grigoriev I.V."/>
        </authorList>
    </citation>
    <scope>NUCLEOTIDE SEQUENCE [LARGE SCALE GENOMIC DNA]</scope>
    <source>
        <strain evidence="1 2">PL171</strain>
    </source>
</reference>
<gene>
    <name evidence="1" type="ORF">BCR44DRAFT_1444941</name>
</gene>
<organism evidence="1 2">
    <name type="scientific">Catenaria anguillulae PL171</name>
    <dbReference type="NCBI Taxonomy" id="765915"/>
    <lineage>
        <taxon>Eukaryota</taxon>
        <taxon>Fungi</taxon>
        <taxon>Fungi incertae sedis</taxon>
        <taxon>Blastocladiomycota</taxon>
        <taxon>Blastocladiomycetes</taxon>
        <taxon>Blastocladiales</taxon>
        <taxon>Catenariaceae</taxon>
        <taxon>Catenaria</taxon>
    </lineage>
</organism>
<dbReference type="AlphaFoldDB" id="A0A1Y2H712"/>
<accession>A0A1Y2H712</accession>
<name>A0A1Y2H712_9FUNG</name>
<sequence>MRAAGAGCGVVPTYCAATSSIHTLPPAIVTLATSASLRSPMDSGHVPLSCEPLVMSCKA</sequence>
<proteinExistence type="predicted"/>
<dbReference type="Proteomes" id="UP000193411">
    <property type="component" value="Unassembled WGS sequence"/>
</dbReference>
<evidence type="ECO:0000313" key="1">
    <source>
        <dbReference type="EMBL" id="ORZ30376.1"/>
    </source>
</evidence>